<dbReference type="Proteomes" id="UP000192591">
    <property type="component" value="Unassembled WGS sequence"/>
</dbReference>
<organism evidence="2 3">
    <name type="scientific">Saccharomonospora piscinae</name>
    <dbReference type="NCBI Taxonomy" id="687388"/>
    <lineage>
        <taxon>Bacteria</taxon>
        <taxon>Bacillati</taxon>
        <taxon>Actinomycetota</taxon>
        <taxon>Actinomycetes</taxon>
        <taxon>Pseudonocardiales</taxon>
        <taxon>Pseudonocardiaceae</taxon>
        <taxon>Saccharomonospora</taxon>
    </lineage>
</organism>
<dbReference type="STRING" id="1962155.B1813_19090"/>
<protein>
    <submittedName>
        <fullName evidence="2">Uncharacterized protein</fullName>
    </submittedName>
</protein>
<evidence type="ECO:0000313" key="2">
    <source>
        <dbReference type="EMBL" id="OQO89947.1"/>
    </source>
</evidence>
<accession>A0A1V8ZYC7</accession>
<feature type="region of interest" description="Disordered" evidence="1">
    <location>
        <begin position="67"/>
        <end position="87"/>
    </location>
</feature>
<comment type="caution">
    <text evidence="2">The sequence shown here is derived from an EMBL/GenBank/DDBJ whole genome shotgun (WGS) entry which is preliminary data.</text>
</comment>
<evidence type="ECO:0000256" key="1">
    <source>
        <dbReference type="SAM" id="MobiDB-lite"/>
    </source>
</evidence>
<dbReference type="EMBL" id="MWIH01000008">
    <property type="protein sequence ID" value="OQO89947.1"/>
    <property type="molecule type" value="Genomic_DNA"/>
</dbReference>
<proteinExistence type="predicted"/>
<keyword evidence="3" id="KW-1185">Reference proteome</keyword>
<dbReference type="AlphaFoldDB" id="A0A1V8ZYC7"/>
<dbReference type="RefSeq" id="WP_081194243.1">
    <property type="nucleotide sequence ID" value="NZ_MWIH01000008.1"/>
</dbReference>
<sequence>MLSDATPIFDAVVDDRPTMQLWRLEPIWPTVDDLRAAEARAALRETTRPSVSVLRDVLDGLRRLAVTPDRSGGVPAPPEHPAPVGAG</sequence>
<name>A0A1V8ZYC7_SACPI</name>
<reference evidence="2 3" key="1">
    <citation type="submission" date="2017-02" db="EMBL/GenBank/DDBJ databases">
        <title>Draft genome of Saccharomonospora sp. 154.</title>
        <authorList>
            <person name="Alonso-Carmona G.S."/>
            <person name="De La Haba R."/>
            <person name="Vera-Gargallo B."/>
            <person name="Sandoval-Trujillo A.H."/>
            <person name="Ramirez-Duran N."/>
            <person name="Ventosa A."/>
        </authorList>
    </citation>
    <scope>NUCLEOTIDE SEQUENCE [LARGE SCALE GENOMIC DNA]</scope>
    <source>
        <strain evidence="2 3">LRS4.154</strain>
    </source>
</reference>
<gene>
    <name evidence="2" type="ORF">B1813_19090</name>
</gene>
<evidence type="ECO:0000313" key="3">
    <source>
        <dbReference type="Proteomes" id="UP000192591"/>
    </source>
</evidence>